<reference evidence="5" key="1">
    <citation type="submission" date="2023-07" db="EMBL/GenBank/DDBJ databases">
        <title>Conexibacter stalactiti sp. nov., isolated from stalactites in a lava cave and emended description of the genus Conexibacter.</title>
        <authorList>
            <person name="Lee S.D."/>
        </authorList>
    </citation>
    <scope>NUCLEOTIDE SEQUENCE [LARGE SCALE GENOMIC DNA]</scope>
    <source>
        <strain evidence="5">KCTC 39840</strain>
    </source>
</reference>
<dbReference type="Pfam" id="PF13191">
    <property type="entry name" value="AAA_16"/>
    <property type="match status" value="1"/>
</dbReference>
<evidence type="ECO:0000313" key="5">
    <source>
        <dbReference type="Proteomes" id="UP001284601"/>
    </source>
</evidence>
<organism evidence="4 5">
    <name type="scientific">Conexibacter stalactiti</name>
    <dbReference type="NCBI Taxonomy" id="1940611"/>
    <lineage>
        <taxon>Bacteria</taxon>
        <taxon>Bacillati</taxon>
        <taxon>Actinomycetota</taxon>
        <taxon>Thermoleophilia</taxon>
        <taxon>Solirubrobacterales</taxon>
        <taxon>Conexibacteraceae</taxon>
        <taxon>Conexibacter</taxon>
    </lineage>
</organism>
<dbReference type="Gene3D" id="1.25.40.10">
    <property type="entry name" value="Tetratricopeptide repeat domain"/>
    <property type="match status" value="1"/>
</dbReference>
<evidence type="ECO:0000313" key="4">
    <source>
        <dbReference type="EMBL" id="MDW5598580.1"/>
    </source>
</evidence>
<dbReference type="PANTHER" id="PTHR16305:SF35">
    <property type="entry name" value="TRANSCRIPTIONAL ACTIVATOR DOMAIN"/>
    <property type="match status" value="1"/>
</dbReference>
<dbReference type="EMBL" id="JAWSTH010000154">
    <property type="protein sequence ID" value="MDW5598580.1"/>
    <property type="molecule type" value="Genomic_DNA"/>
</dbReference>
<evidence type="ECO:0000259" key="3">
    <source>
        <dbReference type="SMART" id="SM00382"/>
    </source>
</evidence>
<sequence length="814" mass="83178">MLAELVARVGERGGAGAHAGASGGGVVELLGEPGIGKTTLLGRLAADARERGLLVLCGRASEFERELPFALLADALDGHLRALDPARLARMERAELATLAVALPSLRAWADPAETAGAAADAGRHQVQRAVRELLERLAAPRGLVLLLDDVQWADAATAELLAALVRRPPQAPVLVALAHRAGGFGGPLARELARATAAGAVVRLPLAPLTPAESDALLGEGLPAALRAELHADAGGNPFALEQLARARRRLTPLPAPGSPTGTSEVPSAVAASLAAELAPLPADARALLEGAAVAGDPTEAVFAGAVGGLPAERALAALDLLLDADLVRLDGAPGWFRFRHPLLRRAVHEGSAAGWRIGAHARAAELLREWGAGPSARAHHVAQSAQRGDAEAVALLRAAAEEVMPRAPATAAAWLEVAARLLPASGPGSAARAELQPQLAAALMSAGRFDAAHTLLLELLGALPADDPARIEAIAACAAAERLLGRHDAARARLVAALAEVGEGAALRATALALRLELTAHVSLEGDFATMRDCAARSRDDAIALGDDGARAAATAALAFADYSLGDIAAAERLSAEAVTLVAPLPDATLGRRLETLLYLGWTEWFTGRFASAASCFGRGVAIARSSGRGALLTELMVGESVALSGAGRCTEAVDLADAAVEEARATGSDQTLMWALYAHCTALEPVSEPGAALRAGEEAVALAQLLGPSTIAAGCGWAFAAALLAAERGERAAEVVLRYCGGEELPLCFPSHRAVCCELLTRAALLRGDAADAARWAAAARDAADRSGLPYADGFAVRAEAELLLAAQSSA</sequence>
<dbReference type="SUPFAM" id="SSF52540">
    <property type="entry name" value="P-loop containing nucleoside triphosphate hydrolases"/>
    <property type="match status" value="1"/>
</dbReference>
<evidence type="ECO:0000256" key="2">
    <source>
        <dbReference type="ARBA" id="ARBA00022840"/>
    </source>
</evidence>
<evidence type="ECO:0000256" key="1">
    <source>
        <dbReference type="ARBA" id="ARBA00022741"/>
    </source>
</evidence>
<feature type="non-terminal residue" evidence="4">
    <location>
        <position position="814"/>
    </location>
</feature>
<keyword evidence="2" id="KW-0067">ATP-binding</keyword>
<reference evidence="4 5" key="2">
    <citation type="submission" date="2023-10" db="EMBL/GenBank/DDBJ databases">
        <authorList>
            <person name="Han X.F."/>
        </authorList>
    </citation>
    <scope>NUCLEOTIDE SEQUENCE [LARGE SCALE GENOMIC DNA]</scope>
    <source>
        <strain evidence="4 5">KCTC 39840</strain>
    </source>
</reference>
<dbReference type="InterPro" id="IPR027417">
    <property type="entry name" value="P-loop_NTPase"/>
</dbReference>
<protein>
    <submittedName>
        <fullName evidence="4">AAA family ATPase</fullName>
    </submittedName>
</protein>
<keyword evidence="1" id="KW-0547">Nucleotide-binding</keyword>
<feature type="domain" description="AAA+ ATPase" evidence="3">
    <location>
        <begin position="23"/>
        <end position="209"/>
    </location>
</feature>
<dbReference type="InterPro" id="IPR041664">
    <property type="entry name" value="AAA_16"/>
</dbReference>
<gene>
    <name evidence="4" type="ORF">R7226_29740</name>
</gene>
<dbReference type="PANTHER" id="PTHR16305">
    <property type="entry name" value="TESTICULAR SOLUBLE ADENYLYL CYCLASE"/>
    <property type="match status" value="1"/>
</dbReference>
<name>A0ABU4I1I4_9ACTN</name>
<dbReference type="Proteomes" id="UP001284601">
    <property type="component" value="Unassembled WGS sequence"/>
</dbReference>
<dbReference type="SUPFAM" id="SSF48452">
    <property type="entry name" value="TPR-like"/>
    <property type="match status" value="1"/>
</dbReference>
<dbReference type="RefSeq" id="WP_318601108.1">
    <property type="nucleotide sequence ID" value="NZ_JAWSTH010000154.1"/>
</dbReference>
<proteinExistence type="predicted"/>
<accession>A0ABU4I1I4</accession>
<keyword evidence="5" id="KW-1185">Reference proteome</keyword>
<dbReference type="InterPro" id="IPR011990">
    <property type="entry name" value="TPR-like_helical_dom_sf"/>
</dbReference>
<comment type="caution">
    <text evidence="4">The sequence shown here is derived from an EMBL/GenBank/DDBJ whole genome shotgun (WGS) entry which is preliminary data.</text>
</comment>
<dbReference type="InterPro" id="IPR003593">
    <property type="entry name" value="AAA+_ATPase"/>
</dbReference>
<dbReference type="SMART" id="SM00382">
    <property type="entry name" value="AAA"/>
    <property type="match status" value="1"/>
</dbReference>